<comment type="caution">
    <text evidence="8">The sequence shown here is derived from an EMBL/GenBank/DDBJ whole genome shotgun (WGS) entry which is preliminary data.</text>
</comment>
<accession>A0A0J7IFF4</accession>
<dbReference type="PANTHER" id="PTHR43806:SF11">
    <property type="entry name" value="CEREVISIN-RELATED"/>
    <property type="match status" value="1"/>
</dbReference>
<feature type="active site" description="Charge relay system" evidence="5">
    <location>
        <position position="120"/>
    </location>
</feature>
<dbReference type="InterPro" id="IPR000209">
    <property type="entry name" value="Peptidase_S8/S53_dom"/>
</dbReference>
<dbReference type="Proteomes" id="UP000036261">
    <property type="component" value="Unassembled WGS sequence"/>
</dbReference>
<dbReference type="PROSITE" id="PS51892">
    <property type="entry name" value="SUBTILASE"/>
    <property type="match status" value="1"/>
</dbReference>
<dbReference type="InterPro" id="IPR023828">
    <property type="entry name" value="Peptidase_S8_Ser-AS"/>
</dbReference>
<feature type="active site" description="Charge relay system" evidence="5">
    <location>
        <position position="322"/>
    </location>
</feature>
<dbReference type="PROSITE" id="PS00136">
    <property type="entry name" value="SUBTILASE_ASP"/>
    <property type="match status" value="1"/>
</dbReference>
<feature type="active site" description="Charge relay system" evidence="5">
    <location>
        <position position="152"/>
    </location>
</feature>
<proteinExistence type="inferred from homology"/>
<evidence type="ECO:0000313" key="8">
    <source>
        <dbReference type="EMBL" id="KMQ65168.1"/>
    </source>
</evidence>
<feature type="domain" description="Peptidase S8/S53" evidence="7">
    <location>
        <begin position="111"/>
        <end position="349"/>
    </location>
</feature>
<dbReference type="InterPro" id="IPR023827">
    <property type="entry name" value="Peptidase_S8_Asp-AS"/>
</dbReference>
<sequence length="373" mass="39709">MDEKQPFKNVSELLKNDLGLKIASSGDFKNEAITEEKLKDADVLFYSELGIALVGGDQDQMKILEETSDRGFYMEPEKIVYVPDDISSIALSSQATWGILQTRSDISNYTGRDVKVAILDTGFDAAHPDFNGRNVQTYSFVPGEQVNDMHGHGTHCIGTACGNVSTSGIRYGVAKDAIICAGKVLSNQGSGAQGWIINGMDWAANNGCKVISMSLGSKVFPGQGFDVAYERAGVNALSKGAVVVAAAGNESKRSLSQFNPVGSPANCPSVLAVAALDSGNNLANFSNRHINPYGEIDIACAGVDVYSSWPTPTYYRTISGTSMATPHVAGILALLWEKYPSASPHQIINEMKKISQKLPLPTMDVGSGFAIAP</sequence>
<keyword evidence="3 5" id="KW-0378">Hydrolase</keyword>
<evidence type="ECO:0000256" key="4">
    <source>
        <dbReference type="ARBA" id="ARBA00022825"/>
    </source>
</evidence>
<dbReference type="SUPFAM" id="SSF52743">
    <property type="entry name" value="Subtilisin-like"/>
    <property type="match status" value="1"/>
</dbReference>
<evidence type="ECO:0000256" key="1">
    <source>
        <dbReference type="ARBA" id="ARBA00011073"/>
    </source>
</evidence>
<organism evidence="8 9">
    <name type="scientific">Chryseobacterium angstadtii</name>
    <dbReference type="NCBI Taxonomy" id="558151"/>
    <lineage>
        <taxon>Bacteria</taxon>
        <taxon>Pseudomonadati</taxon>
        <taxon>Bacteroidota</taxon>
        <taxon>Flavobacteriia</taxon>
        <taxon>Flavobacteriales</taxon>
        <taxon>Weeksellaceae</taxon>
        <taxon>Chryseobacterium group</taxon>
        <taxon>Chryseobacterium</taxon>
    </lineage>
</organism>
<dbReference type="EMBL" id="LFND01000003">
    <property type="protein sequence ID" value="KMQ65168.1"/>
    <property type="molecule type" value="Genomic_DNA"/>
</dbReference>
<evidence type="ECO:0000256" key="6">
    <source>
        <dbReference type="RuleBase" id="RU003355"/>
    </source>
</evidence>
<dbReference type="PANTHER" id="PTHR43806">
    <property type="entry name" value="PEPTIDASE S8"/>
    <property type="match status" value="1"/>
</dbReference>
<evidence type="ECO:0000313" key="9">
    <source>
        <dbReference type="Proteomes" id="UP000036261"/>
    </source>
</evidence>
<dbReference type="GO" id="GO:0004252">
    <property type="term" value="F:serine-type endopeptidase activity"/>
    <property type="evidence" value="ECO:0007669"/>
    <property type="project" value="UniProtKB-UniRule"/>
</dbReference>
<dbReference type="InterPro" id="IPR015500">
    <property type="entry name" value="Peptidase_S8_subtilisin-rel"/>
</dbReference>
<evidence type="ECO:0000259" key="7">
    <source>
        <dbReference type="Pfam" id="PF00082"/>
    </source>
</evidence>
<comment type="similarity">
    <text evidence="1 5 6">Belongs to the peptidase S8 family.</text>
</comment>
<dbReference type="PATRIC" id="fig|558151.6.peg.1775"/>
<reference evidence="8 9" key="1">
    <citation type="journal article" date="2013" name="Int. J. Syst. Evol. Microbiol.">
        <title>Chryseobacterium angstadtii sp. nov., isolated from a newt tank.</title>
        <authorList>
            <person name="Kirk K.E."/>
            <person name="Hoffman J.A."/>
            <person name="Smith K.A."/>
            <person name="Strahan B.L."/>
            <person name="Failor K.C."/>
            <person name="Krebs J.E."/>
            <person name="Gale A.N."/>
            <person name="Do T.D."/>
            <person name="Sontag T.C."/>
            <person name="Batties A.M."/>
            <person name="Mistiszyn K."/>
            <person name="Newman J.D."/>
        </authorList>
    </citation>
    <scope>NUCLEOTIDE SEQUENCE [LARGE SCALE GENOMIC DNA]</scope>
    <source>
        <strain evidence="8 9">KM</strain>
    </source>
</reference>
<evidence type="ECO:0000256" key="2">
    <source>
        <dbReference type="ARBA" id="ARBA00022670"/>
    </source>
</evidence>
<dbReference type="STRING" id="558151.ACM46_08465"/>
<dbReference type="PROSITE" id="PS00138">
    <property type="entry name" value="SUBTILASE_SER"/>
    <property type="match status" value="1"/>
</dbReference>
<dbReference type="InterPro" id="IPR050131">
    <property type="entry name" value="Peptidase_S8_subtilisin-like"/>
</dbReference>
<dbReference type="InterPro" id="IPR036852">
    <property type="entry name" value="Peptidase_S8/S53_dom_sf"/>
</dbReference>
<keyword evidence="9" id="KW-1185">Reference proteome</keyword>
<dbReference type="Gene3D" id="3.40.50.200">
    <property type="entry name" value="Peptidase S8/S53 domain"/>
    <property type="match status" value="1"/>
</dbReference>
<gene>
    <name evidence="8" type="ORF">ACM46_08465</name>
</gene>
<keyword evidence="2 5" id="KW-0645">Protease</keyword>
<evidence type="ECO:0000256" key="5">
    <source>
        <dbReference type="PROSITE-ProRule" id="PRU01240"/>
    </source>
</evidence>
<dbReference type="PRINTS" id="PR00723">
    <property type="entry name" value="SUBTILISIN"/>
</dbReference>
<dbReference type="GO" id="GO:0006508">
    <property type="term" value="P:proteolysis"/>
    <property type="evidence" value="ECO:0007669"/>
    <property type="project" value="UniProtKB-KW"/>
</dbReference>
<evidence type="ECO:0000256" key="3">
    <source>
        <dbReference type="ARBA" id="ARBA00022801"/>
    </source>
</evidence>
<dbReference type="Pfam" id="PF00082">
    <property type="entry name" value="Peptidase_S8"/>
    <property type="match status" value="1"/>
</dbReference>
<protein>
    <recommendedName>
        <fullName evidence="7">Peptidase S8/S53 domain-containing protein</fullName>
    </recommendedName>
</protein>
<keyword evidence="4 5" id="KW-0720">Serine protease</keyword>
<name>A0A0J7IFF4_9FLAO</name>
<dbReference type="AlphaFoldDB" id="A0A0J7IFF4"/>